<evidence type="ECO:0000256" key="1">
    <source>
        <dbReference type="SAM" id="SignalP"/>
    </source>
</evidence>
<comment type="caution">
    <text evidence="2">The sequence shown here is derived from an EMBL/GenBank/DDBJ whole genome shotgun (WGS) entry which is preliminary data.</text>
</comment>
<evidence type="ECO:0000313" key="3">
    <source>
        <dbReference type="Proteomes" id="UP001204144"/>
    </source>
</evidence>
<name>A0AAE3KTU2_9BACT</name>
<accession>A0AAE3KTU2</accession>
<keyword evidence="3" id="KW-1185">Reference proteome</keyword>
<feature type="chain" id="PRO_5041901936" evidence="1">
    <location>
        <begin position="20"/>
        <end position="112"/>
    </location>
</feature>
<reference evidence="2 3" key="1">
    <citation type="submission" date="2018-11" db="EMBL/GenBank/DDBJ databases">
        <title>Novel bacteria species description.</title>
        <authorList>
            <person name="Han J.-H."/>
        </authorList>
    </citation>
    <scope>NUCLEOTIDE SEQUENCE [LARGE SCALE GENOMIC DNA]</scope>
    <source>
        <strain evidence="2 3">KCTC23259</strain>
    </source>
</reference>
<dbReference type="RefSeq" id="WP_255036332.1">
    <property type="nucleotide sequence ID" value="NZ_RJUF01000011.1"/>
</dbReference>
<organism evidence="2 3">
    <name type="scientific">Lacihabitans soyangensis</name>
    <dbReference type="NCBI Taxonomy" id="869394"/>
    <lineage>
        <taxon>Bacteria</taxon>
        <taxon>Pseudomonadati</taxon>
        <taxon>Bacteroidota</taxon>
        <taxon>Cytophagia</taxon>
        <taxon>Cytophagales</taxon>
        <taxon>Leadbetterellaceae</taxon>
        <taxon>Lacihabitans</taxon>
    </lineage>
</organism>
<dbReference type="AlphaFoldDB" id="A0AAE3KTU2"/>
<dbReference type="EMBL" id="RJUF01000011">
    <property type="protein sequence ID" value="MCP9762561.1"/>
    <property type="molecule type" value="Genomic_DNA"/>
</dbReference>
<dbReference type="Proteomes" id="UP001204144">
    <property type="component" value="Unassembled WGS sequence"/>
</dbReference>
<gene>
    <name evidence="2" type="ORF">EGI31_06305</name>
</gene>
<keyword evidence="1" id="KW-0732">Signal</keyword>
<sequence length="112" mass="12269">MKGLIIAILITFGLNSCIAPPTSTGTASQGTSSSEMEARRLTTLMKNSLALNASQEEKVLVINVVNLSLLKKLRESNQTDQISKAQAKYKSEMKEVLNADQYTKFLTEFGNI</sequence>
<evidence type="ECO:0000313" key="2">
    <source>
        <dbReference type="EMBL" id="MCP9762561.1"/>
    </source>
</evidence>
<feature type="signal peptide" evidence="1">
    <location>
        <begin position="1"/>
        <end position="19"/>
    </location>
</feature>
<protein>
    <submittedName>
        <fullName evidence="2">Uncharacterized protein</fullName>
    </submittedName>
</protein>
<proteinExistence type="predicted"/>